<dbReference type="EMBL" id="JAENGY010001912">
    <property type="protein sequence ID" value="KAG6946279.1"/>
    <property type="molecule type" value="Genomic_DNA"/>
</dbReference>
<name>A0A8J5MCM6_9STRA</name>
<reference evidence="2" key="1">
    <citation type="submission" date="2021-01" db="EMBL/GenBank/DDBJ databases">
        <title>Phytophthora aleatoria, a newly-described species from Pinus radiata is distinct from Phytophthora cactorum isolates based on comparative genomics.</title>
        <authorList>
            <person name="Mcdougal R."/>
            <person name="Panda P."/>
            <person name="Williams N."/>
            <person name="Studholme D.J."/>
        </authorList>
    </citation>
    <scope>NUCLEOTIDE SEQUENCE</scope>
    <source>
        <strain evidence="2">NZFS 4037</strain>
    </source>
</reference>
<protein>
    <submittedName>
        <fullName evidence="2">Uncharacterized protein</fullName>
    </submittedName>
</protein>
<evidence type="ECO:0000256" key="1">
    <source>
        <dbReference type="SAM" id="Phobius"/>
    </source>
</evidence>
<evidence type="ECO:0000313" key="2">
    <source>
        <dbReference type="EMBL" id="KAG6946279.1"/>
    </source>
</evidence>
<gene>
    <name evidence="2" type="ORF">JG688_00016137</name>
</gene>
<keyword evidence="3" id="KW-1185">Reference proteome</keyword>
<evidence type="ECO:0000313" key="3">
    <source>
        <dbReference type="Proteomes" id="UP000709295"/>
    </source>
</evidence>
<feature type="transmembrane region" description="Helical" evidence="1">
    <location>
        <begin position="12"/>
        <end position="32"/>
    </location>
</feature>
<keyword evidence="1" id="KW-0472">Membrane</keyword>
<proteinExistence type="predicted"/>
<dbReference type="Proteomes" id="UP000709295">
    <property type="component" value="Unassembled WGS sequence"/>
</dbReference>
<accession>A0A8J5MCM6</accession>
<sequence length="79" mass="8988">MYKSALLQLPHIVYYPGGAGTWGIATVVNILFRSTIFAAQVCFIAIHRFAFILETHVYLVQMKALLESFKHFGKCCCCW</sequence>
<organism evidence="2 3">
    <name type="scientific">Phytophthora aleatoria</name>
    <dbReference type="NCBI Taxonomy" id="2496075"/>
    <lineage>
        <taxon>Eukaryota</taxon>
        <taxon>Sar</taxon>
        <taxon>Stramenopiles</taxon>
        <taxon>Oomycota</taxon>
        <taxon>Peronosporomycetes</taxon>
        <taxon>Peronosporales</taxon>
        <taxon>Peronosporaceae</taxon>
        <taxon>Phytophthora</taxon>
    </lineage>
</organism>
<comment type="caution">
    <text evidence="2">The sequence shown here is derived from an EMBL/GenBank/DDBJ whole genome shotgun (WGS) entry which is preliminary data.</text>
</comment>
<keyword evidence="1" id="KW-0812">Transmembrane</keyword>
<dbReference type="AlphaFoldDB" id="A0A8J5MCM6"/>
<keyword evidence="1" id="KW-1133">Transmembrane helix</keyword>